<evidence type="ECO:0000313" key="4">
    <source>
        <dbReference type="Proteomes" id="UP000199086"/>
    </source>
</evidence>
<feature type="region of interest" description="Disordered" evidence="1">
    <location>
        <begin position="475"/>
        <end position="512"/>
    </location>
</feature>
<protein>
    <submittedName>
        <fullName evidence="3">RNB domain-containing protein</fullName>
    </submittedName>
</protein>
<dbReference type="SMART" id="SM00955">
    <property type="entry name" value="RNB"/>
    <property type="match status" value="1"/>
</dbReference>
<dbReference type="GO" id="GO:0006402">
    <property type="term" value="P:mRNA catabolic process"/>
    <property type="evidence" value="ECO:0007669"/>
    <property type="project" value="TreeGrafter"/>
</dbReference>
<evidence type="ECO:0000256" key="1">
    <source>
        <dbReference type="SAM" id="MobiDB-lite"/>
    </source>
</evidence>
<dbReference type="Proteomes" id="UP000199086">
    <property type="component" value="Unassembled WGS sequence"/>
</dbReference>
<dbReference type="STRING" id="1577474.GA0111570_101346"/>
<proteinExistence type="predicted"/>
<dbReference type="GO" id="GO:0004540">
    <property type="term" value="F:RNA nuclease activity"/>
    <property type="evidence" value="ECO:0007669"/>
    <property type="project" value="InterPro"/>
</dbReference>
<dbReference type="Pfam" id="PF18614">
    <property type="entry name" value="RNase_II_C_S1"/>
    <property type="match status" value="1"/>
</dbReference>
<dbReference type="GO" id="GO:0003723">
    <property type="term" value="F:RNA binding"/>
    <property type="evidence" value="ECO:0007669"/>
    <property type="project" value="InterPro"/>
</dbReference>
<reference evidence="3 4" key="1">
    <citation type="submission" date="2016-06" db="EMBL/GenBank/DDBJ databases">
        <authorList>
            <person name="Olsen C.W."/>
            <person name="Carey S."/>
            <person name="Hinshaw L."/>
            <person name="Karasin A.I."/>
        </authorList>
    </citation>
    <scope>NUCLEOTIDE SEQUENCE [LARGE SCALE GENOMIC DNA]</scope>
    <source>
        <strain evidence="3 4">LZ-22</strain>
    </source>
</reference>
<dbReference type="InterPro" id="IPR050180">
    <property type="entry name" value="RNR_Ribonuclease"/>
</dbReference>
<gene>
    <name evidence="3" type="ORF">GA0111570_101346</name>
</gene>
<evidence type="ECO:0000313" key="3">
    <source>
        <dbReference type="EMBL" id="SDB80072.1"/>
    </source>
</evidence>
<organism evidence="3 4">
    <name type="scientific">Raineyella antarctica</name>
    <dbReference type="NCBI Taxonomy" id="1577474"/>
    <lineage>
        <taxon>Bacteria</taxon>
        <taxon>Bacillati</taxon>
        <taxon>Actinomycetota</taxon>
        <taxon>Actinomycetes</taxon>
        <taxon>Propionibacteriales</taxon>
        <taxon>Propionibacteriaceae</taxon>
        <taxon>Raineyella</taxon>
    </lineage>
</organism>
<accession>A0A1G6GDJ0</accession>
<sequence>MPARHLNLHGVVPSALAEGVARLQAKLNIPEQFPADVLAAAEAAAREPRLPALDRTDIPLVTIDPPGARDLDQALHIARDGAGYLVTYAIADVAAFVRPGDPVDLEAHRRGQTFYAPHRRFPLHPPVLSEGAASLLAGQTRPSLLWQIRLDADGATLDRTVVRALVRSRAQLTYDEVQMELDTDRADDSLDLLRDVGLLREEREIARGGVSLNIPEQEIEVRAPGKWRLRFRDPVRVEDWNAQVSLLTGMSAAGIMLEHNIGILRTLPPAEESALAKLHRTARALEIPWPVEMPYPEFIRSLDMHRPEHAAMGEAATMLFRGAGYHAFNGERPVQDTHAALATEYAHVTAPLRRLVDRYAEETCVALCAGKPVPEWVLASLDRLPEEMSASNSRAATFEHAIIDMTEALTLSGRVGQEFVGTVTELRGKAPERAKVMISKPAVEADVVGTPPLGERIRVRLDGVDVAEGRTEFSLVGPSSPVAYTGRSDESSGRPRHLGAEESPGSEEQGGG</sequence>
<evidence type="ECO:0000259" key="2">
    <source>
        <dbReference type="SMART" id="SM00955"/>
    </source>
</evidence>
<keyword evidence="4" id="KW-1185">Reference proteome</keyword>
<dbReference type="SUPFAM" id="SSF50249">
    <property type="entry name" value="Nucleic acid-binding proteins"/>
    <property type="match status" value="1"/>
</dbReference>
<dbReference type="PANTHER" id="PTHR23355">
    <property type="entry name" value="RIBONUCLEASE"/>
    <property type="match status" value="1"/>
</dbReference>
<dbReference type="PANTHER" id="PTHR23355:SF9">
    <property type="entry name" value="DIS3-LIKE EXONUCLEASE 2"/>
    <property type="match status" value="1"/>
</dbReference>
<dbReference type="EMBL" id="FMYF01000001">
    <property type="protein sequence ID" value="SDB80072.1"/>
    <property type="molecule type" value="Genomic_DNA"/>
</dbReference>
<dbReference type="InterPro" id="IPR001900">
    <property type="entry name" value="RNase_II/R"/>
</dbReference>
<dbReference type="AlphaFoldDB" id="A0A1G6GDJ0"/>
<feature type="domain" description="RNB" evidence="2">
    <location>
        <begin position="52"/>
        <end position="370"/>
    </location>
</feature>
<dbReference type="InterPro" id="IPR012340">
    <property type="entry name" value="NA-bd_OB-fold"/>
</dbReference>
<dbReference type="InterPro" id="IPR040596">
    <property type="entry name" value="RNase_II_C_S1"/>
</dbReference>
<feature type="compositionally biased region" description="Low complexity" evidence="1">
    <location>
        <begin position="501"/>
        <end position="512"/>
    </location>
</feature>
<dbReference type="Pfam" id="PF00773">
    <property type="entry name" value="RNB"/>
    <property type="match status" value="1"/>
</dbReference>
<name>A0A1G6GDJ0_9ACTN</name>